<feature type="domain" description="Saposin B-type" evidence="9">
    <location>
        <begin position="251"/>
        <end position="309"/>
    </location>
</feature>
<dbReference type="SMART" id="SM00741">
    <property type="entry name" value="SapB"/>
    <property type="match status" value="3"/>
</dbReference>
<dbReference type="Gene3D" id="1.10.225.10">
    <property type="entry name" value="Saposin-like"/>
    <property type="match status" value="3"/>
</dbReference>
<dbReference type="PANTHER" id="PTHR32467">
    <property type="entry name" value="AP2-LIKE ETHYLENE-RESPONSIVE TRANSCRIPTION FACTOR"/>
    <property type="match status" value="1"/>
</dbReference>
<dbReference type="PROSITE" id="PS51032">
    <property type="entry name" value="AP2_ERF"/>
    <property type="match status" value="4"/>
</dbReference>
<dbReference type="InterPro" id="IPR008373">
    <property type="entry name" value="Saposin"/>
</dbReference>
<evidence type="ECO:0000256" key="7">
    <source>
        <dbReference type="ARBA" id="ARBA00023242"/>
    </source>
</evidence>
<dbReference type="GO" id="GO:0003700">
    <property type="term" value="F:DNA-binding transcription factor activity"/>
    <property type="evidence" value="ECO:0007669"/>
    <property type="project" value="InterPro"/>
</dbReference>
<evidence type="ECO:0000256" key="3">
    <source>
        <dbReference type="ARBA" id="ARBA00023125"/>
    </source>
</evidence>
<accession>A0AAW1SPE1</accession>
<dbReference type="GO" id="GO:0005634">
    <property type="term" value="C:nucleus"/>
    <property type="evidence" value="ECO:0007669"/>
    <property type="project" value="UniProtKB-SubCell"/>
</dbReference>
<comment type="caution">
    <text evidence="11">The sequence shown here is derived from an EMBL/GenBank/DDBJ whole genome shotgun (WGS) entry which is preliminary data.</text>
</comment>
<dbReference type="Pfam" id="PF05184">
    <property type="entry name" value="SapB_1"/>
    <property type="match status" value="1"/>
</dbReference>
<dbReference type="EMBL" id="JALJOV010001229">
    <property type="protein sequence ID" value="KAK9851682.1"/>
    <property type="molecule type" value="Genomic_DNA"/>
</dbReference>
<dbReference type="SUPFAM" id="SSF47862">
    <property type="entry name" value="Saposin"/>
    <property type="match status" value="3"/>
</dbReference>
<protein>
    <submittedName>
        <fullName evidence="11">Uncharacterized protein</fullName>
    </submittedName>
</protein>
<proteinExistence type="predicted"/>
<feature type="domain" description="Saposin B-type" evidence="9">
    <location>
        <begin position="37"/>
        <end position="118"/>
    </location>
</feature>
<dbReference type="GO" id="GO:0006665">
    <property type="term" value="P:sphingolipid metabolic process"/>
    <property type="evidence" value="ECO:0007669"/>
    <property type="project" value="InterPro"/>
</dbReference>
<dbReference type="CDD" id="cd00018">
    <property type="entry name" value="AP2"/>
    <property type="match status" value="1"/>
</dbReference>
<dbReference type="InterPro" id="IPR016177">
    <property type="entry name" value="DNA-bd_dom_sf"/>
</dbReference>
<dbReference type="GO" id="GO:0016020">
    <property type="term" value="C:membrane"/>
    <property type="evidence" value="ECO:0007669"/>
    <property type="project" value="GOC"/>
</dbReference>
<name>A0AAW1SPE1_9CHLO</name>
<dbReference type="InterPro" id="IPR036955">
    <property type="entry name" value="AP2/ERF_dom_sf"/>
</dbReference>
<keyword evidence="12" id="KW-1185">Reference proteome</keyword>
<evidence type="ECO:0000313" key="12">
    <source>
        <dbReference type="Proteomes" id="UP001485043"/>
    </source>
</evidence>
<dbReference type="SMART" id="SM00380">
    <property type="entry name" value="AP2"/>
    <property type="match status" value="4"/>
</dbReference>
<feature type="chain" id="PRO_5043699397" evidence="8">
    <location>
        <begin position="23"/>
        <end position="776"/>
    </location>
</feature>
<dbReference type="GO" id="GO:0005764">
    <property type="term" value="C:lysosome"/>
    <property type="evidence" value="ECO:0007669"/>
    <property type="project" value="InterPro"/>
</dbReference>
<sequence length="776" mass="86207">MAGFRAAILCLAAFALSSSVAASSAEFTGADQFRVNHGFACQACVGLANATSAIAAFPRLQQQLGTNLDQHVCAKLSTDQAVQCREDVESLVPALLPWLAKLDTASTCQKANLCGPEAAAVEVFAAAAADRRDGHSTVANNNGLPCPMCKFLLTEVLGLLENENTENELLAQAHEACETMSAAERDMCNSRVDLYGRLAFLLIRDISPSGVCHLAQSCPPDDEFPGQLTIPQPLAASLAALARPDLIARSNDGQCDTCKEIVTEAARMLANPQIQQQLLADAQQACEIFKTLKDQCVSYVEVYGPLAIQDAQPWGRQGVFSNEGALLQPLRPVVSQAAGVEAALQERKAIDQIPEQKVRRRRYKVRHGPSRYKGVRKLNEQWESRIAVSDGKQQALGTYPTEQEAAQAFDRAAIVLKRASGLLNFPVATYSKEIDQLHTLSFEEFAAQNKEASRLRYERKQTSRYKGVSKRVTGVWTARMILKGRIVNLGTHTSEQSAARAFDIAAINQNRPESDLNFPLSSYKDQLEKLRSQTLEEIQAQLLVRFRVGVEATSRFNGVSRSPTSQTPSFRSRIFVDAKEICLGQYKTEVEAARAFDKAIICHGREDITLNFDWSPQEVAVLRSQDFAQLCEQLKDEARQRHNPKTSRYRGVSRREGREDAQWVAFIQQDKRKYYLGCWTHEEDAARAYDKAALCTKAWENFCKREDLVMAGNCQVTGKVFKTNFPVEDRSKLTSLQATTAILFPDLHLRAILVTNSCCWTLLSQKRKQCQREANK</sequence>
<dbReference type="Gene3D" id="3.30.730.10">
    <property type="entry name" value="AP2/ERF domain"/>
    <property type="match status" value="4"/>
</dbReference>
<keyword evidence="7" id="KW-0539">Nucleus</keyword>
<evidence type="ECO:0000313" key="11">
    <source>
        <dbReference type="EMBL" id="KAK9851682.1"/>
    </source>
</evidence>
<evidence type="ECO:0000259" key="10">
    <source>
        <dbReference type="PROSITE" id="PS51032"/>
    </source>
</evidence>
<evidence type="ECO:0000256" key="2">
    <source>
        <dbReference type="ARBA" id="ARBA00023015"/>
    </source>
</evidence>
<evidence type="ECO:0000256" key="1">
    <source>
        <dbReference type="ARBA" id="ARBA00004123"/>
    </source>
</evidence>
<dbReference type="Proteomes" id="UP001485043">
    <property type="component" value="Unassembled WGS sequence"/>
</dbReference>
<feature type="domain" description="AP2/ERF" evidence="10">
    <location>
        <begin position="555"/>
        <end position="613"/>
    </location>
</feature>
<dbReference type="InterPro" id="IPR007856">
    <property type="entry name" value="SapB_1"/>
</dbReference>
<feature type="signal peptide" evidence="8">
    <location>
        <begin position="1"/>
        <end position="22"/>
    </location>
</feature>
<organism evidence="11 12">
    <name type="scientific">Apatococcus fuscideae</name>
    <dbReference type="NCBI Taxonomy" id="2026836"/>
    <lineage>
        <taxon>Eukaryota</taxon>
        <taxon>Viridiplantae</taxon>
        <taxon>Chlorophyta</taxon>
        <taxon>core chlorophytes</taxon>
        <taxon>Trebouxiophyceae</taxon>
        <taxon>Chlorellales</taxon>
        <taxon>Chlorellaceae</taxon>
        <taxon>Apatococcus</taxon>
    </lineage>
</organism>
<dbReference type="InterPro" id="IPR001471">
    <property type="entry name" value="AP2/ERF_dom"/>
</dbReference>
<evidence type="ECO:0000256" key="5">
    <source>
        <dbReference type="ARBA" id="ARBA00023163"/>
    </source>
</evidence>
<keyword evidence="4" id="KW-1015">Disulfide bond</keyword>
<keyword evidence="3" id="KW-0238">DNA-binding</keyword>
<evidence type="ECO:0000256" key="6">
    <source>
        <dbReference type="ARBA" id="ARBA00023180"/>
    </source>
</evidence>
<feature type="domain" description="AP2/ERF" evidence="10">
    <location>
        <begin position="648"/>
        <end position="726"/>
    </location>
</feature>
<dbReference type="PROSITE" id="PS50015">
    <property type="entry name" value="SAP_B"/>
    <property type="match status" value="3"/>
</dbReference>
<feature type="domain" description="AP2/ERF" evidence="10">
    <location>
        <begin position="464"/>
        <end position="519"/>
    </location>
</feature>
<dbReference type="InterPro" id="IPR008139">
    <property type="entry name" value="SaposinB_dom"/>
</dbReference>
<reference evidence="11 12" key="1">
    <citation type="journal article" date="2024" name="Nat. Commun.">
        <title>Phylogenomics reveals the evolutionary origins of lichenization in chlorophyte algae.</title>
        <authorList>
            <person name="Puginier C."/>
            <person name="Libourel C."/>
            <person name="Otte J."/>
            <person name="Skaloud P."/>
            <person name="Haon M."/>
            <person name="Grisel S."/>
            <person name="Petersen M."/>
            <person name="Berrin J.G."/>
            <person name="Delaux P.M."/>
            <person name="Dal Grande F."/>
            <person name="Keller J."/>
        </authorList>
    </citation>
    <scope>NUCLEOTIDE SEQUENCE [LARGE SCALE GENOMIC DNA]</scope>
    <source>
        <strain evidence="11 12">SAG 2523</strain>
    </source>
</reference>
<dbReference type="PANTHER" id="PTHR32467:SF90">
    <property type="entry name" value="AP2-LIKE ETHYLENE-RESPONSIVE TRANSCRIPTION FACTOR AIL1"/>
    <property type="match status" value="1"/>
</dbReference>
<dbReference type="InterPro" id="IPR011001">
    <property type="entry name" value="Saposin-like"/>
</dbReference>
<feature type="domain" description="AP2/ERF" evidence="10">
    <location>
        <begin position="371"/>
        <end position="426"/>
    </location>
</feature>
<keyword evidence="5" id="KW-0804">Transcription</keyword>
<feature type="domain" description="Saposin B-type" evidence="9">
    <location>
        <begin position="142"/>
        <end position="222"/>
    </location>
</feature>
<dbReference type="PRINTS" id="PR01797">
    <property type="entry name" value="SAPOSIN"/>
</dbReference>
<dbReference type="SUPFAM" id="SSF54171">
    <property type="entry name" value="DNA-binding domain"/>
    <property type="match status" value="4"/>
</dbReference>
<keyword evidence="2" id="KW-0805">Transcription regulation</keyword>
<dbReference type="AlphaFoldDB" id="A0AAW1SPE1"/>
<evidence type="ECO:0000256" key="4">
    <source>
        <dbReference type="ARBA" id="ARBA00023157"/>
    </source>
</evidence>
<evidence type="ECO:0000256" key="8">
    <source>
        <dbReference type="SAM" id="SignalP"/>
    </source>
</evidence>
<dbReference type="GO" id="GO:0003677">
    <property type="term" value="F:DNA binding"/>
    <property type="evidence" value="ECO:0007669"/>
    <property type="project" value="UniProtKB-KW"/>
</dbReference>
<evidence type="ECO:0000259" key="9">
    <source>
        <dbReference type="PROSITE" id="PS50015"/>
    </source>
</evidence>
<comment type="subcellular location">
    <subcellularLocation>
        <location evidence="1">Nucleus</location>
    </subcellularLocation>
</comment>
<gene>
    <name evidence="11" type="ORF">WJX84_005492</name>
</gene>
<keyword evidence="6" id="KW-0325">Glycoprotein</keyword>
<keyword evidence="8" id="KW-0732">Signal</keyword>